<dbReference type="Proteomes" id="UP000014909">
    <property type="component" value="Chromosome"/>
</dbReference>
<dbReference type="AlphaFoldDB" id="S5AI18"/>
<evidence type="ECO:0000313" key="1">
    <source>
        <dbReference type="EMBL" id="AGP76503.1"/>
    </source>
</evidence>
<gene>
    <name evidence="1" type="ORF">I633_00430</name>
</gene>
<protein>
    <submittedName>
        <fullName evidence="1">Uncharacterized protein</fullName>
    </submittedName>
</protein>
<dbReference type="EMBL" id="CP004846">
    <property type="protein sequence ID" value="AGP76503.1"/>
    <property type="molecule type" value="Genomic_DNA"/>
</dbReference>
<dbReference type="HOGENOM" id="CLU_3401826_0_0_6"/>
<dbReference type="KEGG" id="amh:I633_00430"/>
<name>S5AI18_9ALTE</name>
<sequence>MKDLLNRFKNESSEKQYSDFAMRWYDFDVALDWKAH</sequence>
<dbReference type="BioCyc" id="AMAC1300253:G12YX-73-MONOMER"/>
<organism evidence="1 2">
    <name type="scientific">Alteromonas mediterranea 615</name>
    <dbReference type="NCBI Taxonomy" id="1300253"/>
    <lineage>
        <taxon>Bacteria</taxon>
        <taxon>Pseudomonadati</taxon>
        <taxon>Pseudomonadota</taxon>
        <taxon>Gammaproteobacteria</taxon>
        <taxon>Alteromonadales</taxon>
        <taxon>Alteromonadaceae</taxon>
        <taxon>Alteromonas/Salinimonas group</taxon>
        <taxon>Alteromonas</taxon>
    </lineage>
</organism>
<accession>S5AI18</accession>
<evidence type="ECO:0000313" key="2">
    <source>
        <dbReference type="Proteomes" id="UP000014909"/>
    </source>
</evidence>
<proteinExistence type="predicted"/>
<reference evidence="1 2" key="1">
    <citation type="journal article" date="2013" name="Genome Biol. Evol.">
        <title>Genomic Diversity of "Deep Ecotype" Alteromonas macleodii Isolates: Evidence for Pan-Mediterranean Clonal Frames.</title>
        <authorList>
            <person name="Lopez-Perez M."/>
            <person name="Gonzaga A."/>
            <person name="Rodriguez-Valera F."/>
        </authorList>
    </citation>
    <scope>NUCLEOTIDE SEQUENCE [LARGE SCALE GENOMIC DNA]</scope>
    <source>
        <strain evidence="2">'English Channel 615'</strain>
    </source>
</reference>